<evidence type="ECO:0000256" key="5">
    <source>
        <dbReference type="ARBA" id="ARBA00023136"/>
    </source>
</evidence>
<protein>
    <submittedName>
        <fullName evidence="9">FtsX-like permease family protein</fullName>
    </submittedName>
</protein>
<name>A0A1E3AI77_9FIRM</name>
<evidence type="ECO:0000256" key="6">
    <source>
        <dbReference type="ARBA" id="ARBA00038076"/>
    </source>
</evidence>
<comment type="similarity">
    <text evidence="6">Belongs to the ABC-4 integral membrane protein family.</text>
</comment>
<keyword evidence="5 7" id="KW-0472">Membrane</keyword>
<dbReference type="PANTHER" id="PTHR30572">
    <property type="entry name" value="MEMBRANE COMPONENT OF TRANSPORTER-RELATED"/>
    <property type="match status" value="1"/>
</dbReference>
<dbReference type="RefSeq" id="WP_069150817.1">
    <property type="nucleotide sequence ID" value="NZ_MCGH01000001.1"/>
</dbReference>
<accession>A0A1E3AI77</accession>
<evidence type="ECO:0000256" key="2">
    <source>
        <dbReference type="ARBA" id="ARBA00022475"/>
    </source>
</evidence>
<dbReference type="InterPro" id="IPR003838">
    <property type="entry name" value="ABC3_permease_C"/>
</dbReference>
<feature type="transmembrane region" description="Helical" evidence="7">
    <location>
        <begin position="314"/>
        <end position="335"/>
    </location>
</feature>
<reference evidence="9 10" key="1">
    <citation type="submission" date="2016-07" db="EMBL/GenBank/DDBJ databases">
        <title>Characterization of isolates of Eisenbergiella tayi derived from blood cultures, using whole genome sequencing.</title>
        <authorList>
            <person name="Burdz T."/>
            <person name="Wiebe D."/>
            <person name="Huynh C."/>
            <person name="Bernard K."/>
        </authorList>
    </citation>
    <scope>NUCLEOTIDE SEQUENCE [LARGE SCALE GENOMIC DNA]</scope>
    <source>
        <strain evidence="9 10">NML 110608</strain>
    </source>
</reference>
<dbReference type="GO" id="GO:0022857">
    <property type="term" value="F:transmembrane transporter activity"/>
    <property type="evidence" value="ECO:0007669"/>
    <property type="project" value="TreeGrafter"/>
</dbReference>
<proteinExistence type="inferred from homology"/>
<evidence type="ECO:0000256" key="7">
    <source>
        <dbReference type="SAM" id="Phobius"/>
    </source>
</evidence>
<evidence type="ECO:0000256" key="1">
    <source>
        <dbReference type="ARBA" id="ARBA00004651"/>
    </source>
</evidence>
<keyword evidence="2" id="KW-1003">Cell membrane</keyword>
<evidence type="ECO:0000313" key="10">
    <source>
        <dbReference type="Proteomes" id="UP000094067"/>
    </source>
</evidence>
<dbReference type="EMBL" id="MCGH01000001">
    <property type="protein sequence ID" value="ODM08377.1"/>
    <property type="molecule type" value="Genomic_DNA"/>
</dbReference>
<dbReference type="Pfam" id="PF02687">
    <property type="entry name" value="FtsX"/>
    <property type="match status" value="2"/>
</dbReference>
<keyword evidence="4 7" id="KW-1133">Transmembrane helix</keyword>
<dbReference type="PANTHER" id="PTHR30572:SF4">
    <property type="entry name" value="ABC TRANSPORTER PERMEASE YTRF"/>
    <property type="match status" value="1"/>
</dbReference>
<evidence type="ECO:0000256" key="3">
    <source>
        <dbReference type="ARBA" id="ARBA00022692"/>
    </source>
</evidence>
<feature type="domain" description="ABC3 transporter permease C-terminal" evidence="8">
    <location>
        <begin position="265"/>
        <end position="338"/>
    </location>
</feature>
<dbReference type="AlphaFoldDB" id="A0A1E3AI77"/>
<dbReference type="InterPro" id="IPR050250">
    <property type="entry name" value="Macrolide_Exporter_MacB"/>
</dbReference>
<dbReference type="GO" id="GO:0005886">
    <property type="term" value="C:plasma membrane"/>
    <property type="evidence" value="ECO:0007669"/>
    <property type="project" value="UniProtKB-SubCell"/>
</dbReference>
<feature type="transmembrane region" description="Helical" evidence="7">
    <location>
        <begin position="29"/>
        <end position="53"/>
    </location>
</feature>
<evidence type="ECO:0000259" key="8">
    <source>
        <dbReference type="Pfam" id="PF02687"/>
    </source>
</evidence>
<dbReference type="Proteomes" id="UP000094067">
    <property type="component" value="Unassembled WGS sequence"/>
</dbReference>
<feature type="transmembrane region" description="Helical" evidence="7">
    <location>
        <begin position="341"/>
        <end position="359"/>
    </location>
</feature>
<dbReference type="PATRIC" id="fig|1432052.4.peg.3"/>
<keyword evidence="3 7" id="KW-0812">Transmembrane</keyword>
<feature type="transmembrane region" description="Helical" evidence="7">
    <location>
        <begin position="722"/>
        <end position="744"/>
    </location>
</feature>
<comment type="subcellular location">
    <subcellularLocation>
        <location evidence="1">Cell membrane</location>
        <topology evidence="1">Multi-pass membrane protein</topology>
    </subcellularLocation>
</comment>
<gene>
    <name evidence="9" type="ORF">BEI61_00006</name>
</gene>
<evidence type="ECO:0000256" key="4">
    <source>
        <dbReference type="ARBA" id="ARBA00022989"/>
    </source>
</evidence>
<feature type="domain" description="ABC3 transporter permease C-terminal" evidence="8">
    <location>
        <begin position="673"/>
        <end position="780"/>
    </location>
</feature>
<feature type="transmembrane region" description="Helical" evidence="7">
    <location>
        <begin position="669"/>
        <end position="696"/>
    </location>
</feature>
<evidence type="ECO:0000313" key="9">
    <source>
        <dbReference type="EMBL" id="ODM08377.1"/>
    </source>
</evidence>
<sequence>MILPFENDTSRVIRRITSAHLKHDRLKTVITIFAITLATFLMSSILLLISGIITVNQNGGNSVTGSYHALVSGVTQEQYNKLSTDSHIELLGLTAPLGSVNVGKDRLNLSYSNIDCLTLNGLSVSEGKMPLQENEILIEEEYLFSQKIDAKIGDTISLPSPDGQDKTDFRISGYLETAAKGTERTLYAAIVSEEFFEAIGGWDTFPQTVMFRIKSEALTNQADVTSMAIQTSADAGIEQTPSLNKSYINLIQPSVLMIAAAVAGLAIIIMAGVLVIYCIFYISIISSIKEYGQLRTIGMTAKQIKQLVFREGSLLALAAVPIGLIMGMIFSYVLIPQGFRLKHVLWVCPAVIILSYMTVRLSVRKPAMIASAVSPIEASRYEADGIHVHKHRQRRLTPLSLAGNQIFCYKRKNLLTIASLVMTGILLLGLSSVLSSIDAKEMSLSGFPRGQFLVGFTNQELREKSLELAQKESPFTDEVYTALSHVSGIEQIAIDQQLPVTNDLQASESNAAIVGFEQEDMDLIQSCAASGIVPDYKTLRSENQLIIGRGEDFVEYFGVQPKVGKTVTLKVFDGTHSENMQFEIAAVLDQNKIGSHGDRIDMMMLPDDSMEKIVQSNLTYQYVISVDNDFEQQAEAEIEQIILNNPRLNVDTLSAAIAQNENFLQGMKLTLAVMITFIGCFSVLNLLNTILTGIIVRRKEFALLRSVGMSQKQLSAMVHSEGLIVVSAGLILSLVVGGGTGYFLCIFLKNSLMNYLNYQFPFGITILYCVIVLLCSGAITGTALKYQYFRGIISTNYVLS</sequence>
<feature type="transmembrane region" description="Helical" evidence="7">
    <location>
        <begin position="255"/>
        <end position="282"/>
    </location>
</feature>
<comment type="caution">
    <text evidence="9">The sequence shown here is derived from an EMBL/GenBank/DDBJ whole genome shotgun (WGS) entry which is preliminary data.</text>
</comment>
<feature type="transmembrane region" description="Helical" evidence="7">
    <location>
        <begin position="764"/>
        <end position="784"/>
    </location>
</feature>
<feature type="transmembrane region" description="Helical" evidence="7">
    <location>
        <begin position="414"/>
        <end position="434"/>
    </location>
</feature>
<organism evidence="9 10">
    <name type="scientific">Eisenbergiella tayi</name>
    <dbReference type="NCBI Taxonomy" id="1432052"/>
    <lineage>
        <taxon>Bacteria</taxon>
        <taxon>Bacillati</taxon>
        <taxon>Bacillota</taxon>
        <taxon>Clostridia</taxon>
        <taxon>Lachnospirales</taxon>
        <taxon>Lachnospiraceae</taxon>
        <taxon>Eisenbergiella</taxon>
    </lineage>
</organism>